<comment type="caution">
    <text evidence="2">The sequence shown here is derived from an EMBL/GenBank/DDBJ whole genome shotgun (WGS) entry which is preliminary data.</text>
</comment>
<proteinExistence type="predicted"/>
<dbReference type="Proteomes" id="UP000238350">
    <property type="component" value="Unassembled WGS sequence"/>
</dbReference>
<keyword evidence="3" id="KW-1185">Reference proteome</keyword>
<dbReference type="EMBL" id="NDIQ01000022">
    <property type="protein sequence ID" value="PRT56440.1"/>
    <property type="molecule type" value="Genomic_DNA"/>
</dbReference>
<evidence type="ECO:0000256" key="1">
    <source>
        <dbReference type="SAM" id="MobiDB-lite"/>
    </source>
</evidence>
<feature type="region of interest" description="Disordered" evidence="1">
    <location>
        <begin position="1"/>
        <end position="30"/>
    </location>
</feature>
<reference evidence="2 3" key="1">
    <citation type="submission" date="2017-04" db="EMBL/GenBank/DDBJ databases">
        <title>Genome sequencing of [Candida] sorbophila.</title>
        <authorList>
            <person name="Ahn J.O."/>
        </authorList>
    </citation>
    <scope>NUCLEOTIDE SEQUENCE [LARGE SCALE GENOMIC DNA]</scope>
    <source>
        <strain evidence="2 3">DS02</strain>
    </source>
</reference>
<evidence type="ECO:0000313" key="2">
    <source>
        <dbReference type="EMBL" id="PRT56440.1"/>
    </source>
</evidence>
<protein>
    <submittedName>
        <fullName evidence="2">Uncharacterized protein</fullName>
    </submittedName>
</protein>
<organism evidence="2 3">
    <name type="scientific">Wickerhamiella sorbophila</name>
    <dbReference type="NCBI Taxonomy" id="45607"/>
    <lineage>
        <taxon>Eukaryota</taxon>
        <taxon>Fungi</taxon>
        <taxon>Dikarya</taxon>
        <taxon>Ascomycota</taxon>
        <taxon>Saccharomycotina</taxon>
        <taxon>Dipodascomycetes</taxon>
        <taxon>Dipodascales</taxon>
        <taxon>Trichomonascaceae</taxon>
        <taxon>Wickerhamiella</taxon>
    </lineage>
</organism>
<sequence>MTCSTSPSSSPTNTKSSNTKVTTRNSKSTAHIFGAQAIQDTRRRVAGDLRRERLSEAASNLRTGGESEAFHLHRRKMVEKTEEQRFQDLQDEQIALAEKYYDEEDYLCKLYEDSMQIEDVEMESQPVSPRTSLDPLQL</sequence>
<feature type="compositionally biased region" description="Low complexity" evidence="1">
    <location>
        <begin position="1"/>
        <end position="29"/>
    </location>
</feature>
<accession>A0A2T0FN87</accession>
<dbReference type="RefSeq" id="XP_024666385.1">
    <property type="nucleotide sequence ID" value="XM_024810617.1"/>
</dbReference>
<gene>
    <name evidence="2" type="ORF">B9G98_04060</name>
</gene>
<name>A0A2T0FN87_9ASCO</name>
<dbReference type="GeneID" id="36517808"/>
<evidence type="ECO:0000313" key="3">
    <source>
        <dbReference type="Proteomes" id="UP000238350"/>
    </source>
</evidence>
<dbReference type="AlphaFoldDB" id="A0A2T0FN87"/>